<protein>
    <submittedName>
        <fullName evidence="1">Uncharacterized protein</fullName>
    </submittedName>
</protein>
<gene>
    <name evidence="1" type="ORF">CSSPTR1EN2_LOCUS18597</name>
</gene>
<feature type="non-terminal residue" evidence="1">
    <location>
        <position position="75"/>
    </location>
</feature>
<evidence type="ECO:0000313" key="1">
    <source>
        <dbReference type="EMBL" id="CAK9227154.1"/>
    </source>
</evidence>
<organism evidence="1 2">
    <name type="scientific">Sphagnum troendelagicum</name>
    <dbReference type="NCBI Taxonomy" id="128251"/>
    <lineage>
        <taxon>Eukaryota</taxon>
        <taxon>Viridiplantae</taxon>
        <taxon>Streptophyta</taxon>
        <taxon>Embryophyta</taxon>
        <taxon>Bryophyta</taxon>
        <taxon>Sphagnophytina</taxon>
        <taxon>Sphagnopsida</taxon>
        <taxon>Sphagnales</taxon>
        <taxon>Sphagnaceae</taxon>
        <taxon>Sphagnum</taxon>
    </lineage>
</organism>
<keyword evidence="2" id="KW-1185">Reference proteome</keyword>
<evidence type="ECO:0000313" key="2">
    <source>
        <dbReference type="Proteomes" id="UP001497512"/>
    </source>
</evidence>
<feature type="non-terminal residue" evidence="1">
    <location>
        <position position="1"/>
    </location>
</feature>
<sequence length="75" mass="8286">IIFGFLPTKKVHLSLSLSLSLCVSTILCFCPSRKASFVRQKGASELPDLLFLVFSVLQILLFYEVSEGSCRSLGM</sequence>
<dbReference type="EMBL" id="OZ019897">
    <property type="protein sequence ID" value="CAK9227154.1"/>
    <property type="molecule type" value="Genomic_DNA"/>
</dbReference>
<name>A0ABP0URX9_9BRYO</name>
<proteinExistence type="predicted"/>
<accession>A0ABP0URX9</accession>
<dbReference type="Proteomes" id="UP001497512">
    <property type="component" value="Chromosome 5"/>
</dbReference>
<reference evidence="1" key="1">
    <citation type="submission" date="2024-02" db="EMBL/GenBank/DDBJ databases">
        <authorList>
            <consortium name="ELIXIR-Norway"/>
            <consortium name="Elixir Norway"/>
        </authorList>
    </citation>
    <scope>NUCLEOTIDE SEQUENCE</scope>
</reference>